<proteinExistence type="predicted"/>
<keyword evidence="4" id="KW-1185">Reference proteome</keyword>
<dbReference type="RefSeq" id="WP_202011195.1">
    <property type="nucleotide sequence ID" value="NZ_JAERRB010000005.1"/>
</dbReference>
<dbReference type="Gene3D" id="3.30.1340.30">
    <property type="match status" value="3"/>
</dbReference>
<accession>A0ABS1KTA1</accession>
<reference evidence="3 4" key="1">
    <citation type="submission" date="2021-01" db="EMBL/GenBank/DDBJ databases">
        <title>Chryseolinea sp. Jin1 Genome sequencing and assembly.</title>
        <authorList>
            <person name="Kim I."/>
        </authorList>
    </citation>
    <scope>NUCLEOTIDE SEQUENCE [LARGE SCALE GENOMIC DNA]</scope>
    <source>
        <strain evidence="3 4">Jin1</strain>
    </source>
</reference>
<dbReference type="InterPro" id="IPR007055">
    <property type="entry name" value="BON_dom"/>
</dbReference>
<feature type="domain" description="BON" evidence="2">
    <location>
        <begin position="79"/>
        <end position="147"/>
    </location>
</feature>
<dbReference type="InterPro" id="IPR051686">
    <property type="entry name" value="Lipoprotein_DolP"/>
</dbReference>
<evidence type="ECO:0000259" key="2">
    <source>
        <dbReference type="PROSITE" id="PS50914"/>
    </source>
</evidence>
<dbReference type="InterPro" id="IPR014004">
    <property type="entry name" value="Transpt-assoc_nodulatn_dom_bac"/>
</dbReference>
<dbReference type="EMBL" id="JAERRB010000005">
    <property type="protein sequence ID" value="MBL0742690.1"/>
    <property type="molecule type" value="Genomic_DNA"/>
</dbReference>
<feature type="domain" description="BON" evidence="2">
    <location>
        <begin position="4"/>
        <end position="72"/>
    </location>
</feature>
<evidence type="ECO:0000256" key="1">
    <source>
        <dbReference type="ARBA" id="ARBA00022729"/>
    </source>
</evidence>
<protein>
    <submittedName>
        <fullName evidence="3">BON domain-containing protein</fullName>
    </submittedName>
</protein>
<evidence type="ECO:0000313" key="4">
    <source>
        <dbReference type="Proteomes" id="UP000613030"/>
    </source>
</evidence>
<dbReference type="PANTHER" id="PTHR34606">
    <property type="entry name" value="BON DOMAIN-CONTAINING PROTEIN"/>
    <property type="match status" value="1"/>
</dbReference>
<dbReference type="Proteomes" id="UP000613030">
    <property type="component" value="Unassembled WGS sequence"/>
</dbReference>
<dbReference type="SMART" id="SM00749">
    <property type="entry name" value="BON"/>
    <property type="match status" value="2"/>
</dbReference>
<dbReference type="PANTHER" id="PTHR34606:SF4">
    <property type="entry name" value="OUTER MEMBRANE LIPOPROTEIN DOLP"/>
    <property type="match status" value="1"/>
</dbReference>
<dbReference type="Pfam" id="PF04972">
    <property type="entry name" value="BON"/>
    <property type="match status" value="3"/>
</dbReference>
<sequence length="225" mass="24714">MTKTNEQLQKDIQTALVWEPLLHATQIDVSVKDGIVTLSGIVDSYSKKTEAELAVKNITGVKAVVDRIDVAFGNEKKVTDAELTRVMMNALKWNGQVPQGHVTLKVEDGWITLTGELPWHYQRVAAEHAVTGLTGVKGISMNITIKSESKAAVEAVEIENALKRHWSINAENINVNVTGTRVTLGGIVTSWYERDAASKIAWQAPGVESVENKLSVEHDYSWVAL</sequence>
<keyword evidence="1" id="KW-0732">Signal</keyword>
<comment type="caution">
    <text evidence="3">The sequence shown here is derived from an EMBL/GenBank/DDBJ whole genome shotgun (WGS) entry which is preliminary data.</text>
</comment>
<gene>
    <name evidence="3" type="ORF">JI741_15800</name>
</gene>
<dbReference type="PROSITE" id="PS50914">
    <property type="entry name" value="BON"/>
    <property type="match status" value="3"/>
</dbReference>
<feature type="domain" description="BON" evidence="2">
    <location>
        <begin position="150"/>
        <end position="218"/>
    </location>
</feature>
<name>A0ABS1KTA1_9BACT</name>
<evidence type="ECO:0000313" key="3">
    <source>
        <dbReference type="EMBL" id="MBL0742690.1"/>
    </source>
</evidence>
<organism evidence="3 4">
    <name type="scientific">Chryseolinea lacunae</name>
    <dbReference type="NCBI Taxonomy" id="2801331"/>
    <lineage>
        <taxon>Bacteria</taxon>
        <taxon>Pseudomonadati</taxon>
        <taxon>Bacteroidota</taxon>
        <taxon>Cytophagia</taxon>
        <taxon>Cytophagales</taxon>
        <taxon>Fulvivirgaceae</taxon>
        <taxon>Chryseolinea</taxon>
    </lineage>
</organism>